<dbReference type="InterPro" id="IPR029063">
    <property type="entry name" value="SAM-dependent_MTases_sf"/>
</dbReference>
<dbReference type="GO" id="GO:0008757">
    <property type="term" value="F:S-adenosylmethionine-dependent methyltransferase activity"/>
    <property type="evidence" value="ECO:0007669"/>
    <property type="project" value="InterPro"/>
</dbReference>
<dbReference type="InterPro" id="IPR013216">
    <property type="entry name" value="Methyltransf_11"/>
</dbReference>
<accession>U2E1U2</accession>
<keyword evidence="2" id="KW-0808">Transferase</keyword>
<dbReference type="GO" id="GO:0032259">
    <property type="term" value="P:methylation"/>
    <property type="evidence" value="ECO:0007669"/>
    <property type="project" value="UniProtKB-KW"/>
</dbReference>
<dbReference type="HOGENOM" id="CLU_071501_0_0_10"/>
<evidence type="ECO:0000313" key="2">
    <source>
        <dbReference type="EMBL" id="ERI86226.1"/>
    </source>
</evidence>
<gene>
    <name evidence="2" type="ORF">HMPREF1981_01048</name>
</gene>
<evidence type="ECO:0000259" key="1">
    <source>
        <dbReference type="Pfam" id="PF08241"/>
    </source>
</evidence>
<organism evidence="2 3">
    <name type="scientific">Bacteroides pyogenes F0041</name>
    <dbReference type="NCBI Taxonomy" id="1321819"/>
    <lineage>
        <taxon>Bacteria</taxon>
        <taxon>Pseudomonadati</taxon>
        <taxon>Bacteroidota</taxon>
        <taxon>Bacteroidia</taxon>
        <taxon>Bacteroidales</taxon>
        <taxon>Bacteroidaceae</taxon>
        <taxon>Bacteroides</taxon>
    </lineage>
</organism>
<proteinExistence type="predicted"/>
<name>U2E1U2_9BACE</name>
<feature type="domain" description="Methyltransferase type 11" evidence="1">
    <location>
        <begin position="77"/>
        <end position="169"/>
    </location>
</feature>
<dbReference type="Gene3D" id="3.40.50.150">
    <property type="entry name" value="Vaccinia Virus protein VP39"/>
    <property type="match status" value="1"/>
</dbReference>
<dbReference type="AlphaFoldDB" id="U2E1U2"/>
<keyword evidence="2" id="KW-0489">Methyltransferase</keyword>
<dbReference type="SUPFAM" id="SSF53335">
    <property type="entry name" value="S-adenosyl-L-methionine-dependent methyltransferases"/>
    <property type="match status" value="1"/>
</dbReference>
<dbReference type="CDD" id="cd02440">
    <property type="entry name" value="AdoMet_MTases"/>
    <property type="match status" value="1"/>
</dbReference>
<dbReference type="EMBL" id="AWSV01000057">
    <property type="protein sequence ID" value="ERI86226.1"/>
    <property type="molecule type" value="Genomic_DNA"/>
</dbReference>
<comment type="caution">
    <text evidence="2">The sequence shown here is derived from an EMBL/GenBank/DDBJ whole genome shotgun (WGS) entry which is preliminary data.</text>
</comment>
<protein>
    <submittedName>
        <fullName evidence="2">Methyltransferase domain protein</fullName>
    </submittedName>
</protein>
<dbReference type="Proteomes" id="UP000016496">
    <property type="component" value="Unassembled WGS sequence"/>
</dbReference>
<reference evidence="2 3" key="1">
    <citation type="submission" date="2013-08" db="EMBL/GenBank/DDBJ databases">
        <authorList>
            <person name="Weinstock G."/>
            <person name="Sodergren E."/>
            <person name="Wylie T."/>
            <person name="Fulton L."/>
            <person name="Fulton R."/>
            <person name="Fronick C."/>
            <person name="O'Laughlin M."/>
            <person name="Godfrey J."/>
            <person name="Miner T."/>
            <person name="Herter B."/>
            <person name="Appelbaum E."/>
            <person name="Cordes M."/>
            <person name="Lek S."/>
            <person name="Wollam A."/>
            <person name="Pepin K.H."/>
            <person name="Palsikar V.B."/>
            <person name="Mitreva M."/>
            <person name="Wilson R.K."/>
        </authorList>
    </citation>
    <scope>NUCLEOTIDE SEQUENCE [LARGE SCALE GENOMIC DNA]</scope>
    <source>
        <strain evidence="2 3">F0041</strain>
    </source>
</reference>
<dbReference type="PATRIC" id="fig|1321819.3.peg.965"/>
<dbReference type="Pfam" id="PF08241">
    <property type="entry name" value="Methyltransf_11"/>
    <property type="match status" value="1"/>
</dbReference>
<evidence type="ECO:0000313" key="3">
    <source>
        <dbReference type="Proteomes" id="UP000016496"/>
    </source>
</evidence>
<sequence>MPNKKQLRMETTILPAEKDPMGAAIHEFFNRRNAGRLRVFSSQFDEDEIPVRQLFRSFSSMPAIERTALQLAQGRILDVGAGSGCHALALQEMGKDVCAIDVSSLSVEVMKQRGVNDARLINLFDQSFRESFDTILMLMNGSGIIGKLSNMPAFFQRMKQMLRPGGCIYMDSSDLSYLFEEEDGSILIDLAGNYYGEIDFRMKYKDIEGDSFHWLYVDFETLGLYASECGFKAELVKRGKHYDYLAKLTVA</sequence>